<dbReference type="PANTHER" id="PTHR43563">
    <property type="entry name" value="AMINE OXIDASE"/>
    <property type="match status" value="1"/>
</dbReference>
<feature type="binding site" evidence="9">
    <location>
        <begin position="32"/>
        <end position="33"/>
    </location>
    <ligand>
        <name>FAD</name>
        <dbReference type="ChEBI" id="CHEBI:57692"/>
    </ligand>
</feature>
<evidence type="ECO:0000256" key="7">
    <source>
        <dbReference type="ARBA" id="ARBA00049354"/>
    </source>
</evidence>
<keyword evidence="10" id="KW-1133">Transmembrane helix</keyword>
<comment type="catalytic activity">
    <reaction evidence="8">
        <text>N-acetylputrescine + O2 + H2O = 4-acetamidobutanal + H2O2 + NH4(+)</text>
        <dbReference type="Rhea" id="RHEA:70283"/>
        <dbReference type="ChEBI" id="CHEBI:7386"/>
        <dbReference type="ChEBI" id="CHEBI:15377"/>
        <dbReference type="ChEBI" id="CHEBI:15379"/>
        <dbReference type="ChEBI" id="CHEBI:16240"/>
        <dbReference type="ChEBI" id="CHEBI:28938"/>
        <dbReference type="ChEBI" id="CHEBI:58263"/>
    </reaction>
    <physiologicalReaction direction="left-to-right" evidence="8">
        <dbReference type="Rhea" id="RHEA:70284"/>
    </physiologicalReaction>
</comment>
<dbReference type="Proteomes" id="UP001054837">
    <property type="component" value="Unassembled WGS sequence"/>
</dbReference>
<dbReference type="Gene3D" id="6.10.250.130">
    <property type="match status" value="1"/>
</dbReference>
<dbReference type="InterPro" id="IPR002937">
    <property type="entry name" value="Amino_oxidase"/>
</dbReference>
<dbReference type="GO" id="GO:0097621">
    <property type="term" value="F:monoamine oxidase activity"/>
    <property type="evidence" value="ECO:0007669"/>
    <property type="project" value="UniProtKB-EC"/>
</dbReference>
<dbReference type="Gene3D" id="3.50.50.60">
    <property type="entry name" value="FAD/NAD(P)-binding domain"/>
    <property type="match status" value="1"/>
</dbReference>
<evidence type="ECO:0000256" key="5">
    <source>
        <dbReference type="ARBA" id="ARBA00045409"/>
    </source>
</evidence>
<dbReference type="EC" id="1.4.3.-" evidence="10"/>
<feature type="binding site" evidence="9">
    <location>
        <position position="13"/>
    </location>
    <ligand>
        <name>FAD</name>
        <dbReference type="ChEBI" id="CHEBI:57692"/>
    </ligand>
</feature>
<gene>
    <name evidence="12" type="primary">MAOB</name>
    <name evidence="12" type="ORF">CDAR_295811</name>
</gene>
<feature type="binding site" evidence="9">
    <location>
        <position position="345"/>
    </location>
    <ligand>
        <name>substrate</name>
    </ligand>
</feature>
<proteinExistence type="inferred from homology"/>
<dbReference type="Gene3D" id="1.10.405.10">
    <property type="entry name" value="Guanine Nucleotide Dissociation Inhibitor, domain 1"/>
    <property type="match status" value="1"/>
</dbReference>
<evidence type="ECO:0000256" key="6">
    <source>
        <dbReference type="ARBA" id="ARBA00048448"/>
    </source>
</evidence>
<keyword evidence="10" id="KW-0285">Flavoprotein</keyword>
<dbReference type="InterPro" id="IPR001613">
    <property type="entry name" value="Flavin_amine_oxidase"/>
</dbReference>
<keyword evidence="10" id="KW-0274">FAD</keyword>
<comment type="caution">
    <text evidence="12">The sequence shown here is derived from an EMBL/GenBank/DDBJ whole genome shotgun (WGS) entry which is preliminary data.</text>
</comment>
<dbReference type="InterPro" id="IPR036188">
    <property type="entry name" value="FAD/NAD-bd_sf"/>
</dbReference>
<comment type="catalytic activity">
    <reaction evidence="6">
        <text>a secondary aliphatic amine + O2 + H2O = a primary amine + an aldehyde + H2O2</text>
        <dbReference type="Rhea" id="RHEA:26414"/>
        <dbReference type="ChEBI" id="CHEBI:15377"/>
        <dbReference type="ChEBI" id="CHEBI:15379"/>
        <dbReference type="ChEBI" id="CHEBI:16240"/>
        <dbReference type="ChEBI" id="CHEBI:17478"/>
        <dbReference type="ChEBI" id="CHEBI:58855"/>
        <dbReference type="ChEBI" id="CHEBI:65296"/>
        <dbReference type="EC" id="1.4.3.4"/>
    </reaction>
</comment>
<evidence type="ECO:0000313" key="12">
    <source>
        <dbReference type="EMBL" id="GIX82692.1"/>
    </source>
</evidence>
<dbReference type="SUPFAM" id="SSF51905">
    <property type="entry name" value="FAD/NAD(P)-binding domain"/>
    <property type="match status" value="1"/>
</dbReference>
<comment type="catalytic activity">
    <reaction evidence="7">
        <text>benzylamine + O2 + H2O = benzaldehyde + H2O2 + NH4(+)</text>
        <dbReference type="Rhea" id="RHEA:59424"/>
        <dbReference type="ChEBI" id="CHEBI:15377"/>
        <dbReference type="ChEBI" id="CHEBI:15379"/>
        <dbReference type="ChEBI" id="CHEBI:16240"/>
        <dbReference type="ChEBI" id="CHEBI:17169"/>
        <dbReference type="ChEBI" id="CHEBI:28938"/>
        <dbReference type="ChEBI" id="CHEBI:225238"/>
    </reaction>
    <physiologicalReaction direction="left-to-right" evidence="7">
        <dbReference type="Rhea" id="RHEA:59425"/>
    </physiologicalReaction>
</comment>
<evidence type="ECO:0000313" key="13">
    <source>
        <dbReference type="Proteomes" id="UP001054837"/>
    </source>
</evidence>
<dbReference type="GO" id="GO:0050660">
    <property type="term" value="F:flavin adenine dinucleotide binding"/>
    <property type="evidence" value="ECO:0007669"/>
    <property type="project" value="TreeGrafter"/>
</dbReference>
<feature type="binding site" evidence="9">
    <location>
        <position position="235"/>
    </location>
    <ligand>
        <name>FAD</name>
        <dbReference type="ChEBI" id="CHEBI:57692"/>
    </ligand>
</feature>
<evidence type="ECO:0000256" key="8">
    <source>
        <dbReference type="ARBA" id="ARBA00049430"/>
    </source>
</evidence>
<dbReference type="InterPro" id="IPR050703">
    <property type="entry name" value="Flavin_MAO"/>
</dbReference>
<evidence type="ECO:0000259" key="11">
    <source>
        <dbReference type="Pfam" id="PF01593"/>
    </source>
</evidence>
<feature type="transmembrane region" description="Helical" evidence="10">
    <location>
        <begin position="493"/>
        <end position="512"/>
    </location>
</feature>
<feature type="binding site" evidence="9">
    <location>
        <position position="429"/>
    </location>
    <ligand>
        <name>FAD</name>
        <dbReference type="ChEBI" id="CHEBI:57692"/>
    </ligand>
</feature>
<evidence type="ECO:0000256" key="1">
    <source>
        <dbReference type="ARBA" id="ARBA00001974"/>
    </source>
</evidence>
<comment type="similarity">
    <text evidence="3 10">Belongs to the flavin monoamine oxidase family.</text>
</comment>
<dbReference type="SUPFAM" id="SSF54373">
    <property type="entry name" value="FAD-linked reductases, C-terminal domain"/>
    <property type="match status" value="1"/>
</dbReference>
<feature type="domain" description="Amine oxidase" evidence="11">
    <location>
        <begin position="12"/>
        <end position="453"/>
    </location>
</feature>
<dbReference type="PANTHER" id="PTHR43563:SF1">
    <property type="entry name" value="AMINE OXIDASE [FLAVIN-CONTAINING] B"/>
    <property type="match status" value="1"/>
</dbReference>
<dbReference type="AlphaFoldDB" id="A0AAV4NHA5"/>
<comment type="function">
    <text evidence="5">Catalyzes the oxidative deamination of primary and some secondary amines such as neurotransmitters, and exogenous amines including the tertiary amine, neurotoxin 1-methyl-4-phenyl-1,2,3,6-tetrahydropyridine (MPTP), with concomitant reduction of oxygen to hydrogen peroxide and participates in the metabolism of neuroactive and vasoactive amines in the central nervous system and peripheral tissues. Preferentially degrades benzylamine and phenylethylamine.</text>
</comment>
<protein>
    <recommendedName>
        <fullName evidence="10">Amine oxidase</fullName>
        <ecNumber evidence="10">1.4.3.-</ecNumber>
    </recommendedName>
</protein>
<sequence>MDAEVIVVGAGLSGLCAAKWLKEAGVSVLVLEANNRVGGRTLTKKDPKVNYVDLGGAYVGPTQDYLLRITKELGVENYKINQDKNCVYFRNGQRICHEVTDFPGDKNLFVSMDINNLWSLLDEMGKEIPANAPWDAPHAEEWDTMTFQDFVKQHCWTKGASEVFRELIGAFITSEQYEASLLGFLWYIKQCGGTKRMVFTQNGGQERKFHGGSQQISEKLVERIGADLVLKSNPVVGINQEAKDVVLVKTLQGKEYKTKYVILACSPAIQMKIHFNPPLPPLRNQLMHRMPMGSVIKVHLYYKTAFWRDKGLNGALMAVGDDEHPVFYALDDTKPDGTFPAIIGFVAGDKCRKMANMSPDERKSAIARGFQKAFGCPEALHPIHYEEKNWMEEQYVGGCYTSMMPPGFLTRYGRALRKPIDRLYFAGTETSIKWSGYMNGAVEAGERAAREVLHKMGKITEDEIWIEEPQSQDVIPEPFVDTFLEKHLPSVPGFLKIITFTGILGATALAFLKCPKYFPKK</sequence>
<dbReference type="GO" id="GO:0008131">
    <property type="term" value="F:primary methylamine oxidase activity"/>
    <property type="evidence" value="ECO:0007669"/>
    <property type="project" value="TreeGrafter"/>
</dbReference>
<reference evidence="12 13" key="1">
    <citation type="submission" date="2021-06" db="EMBL/GenBank/DDBJ databases">
        <title>Caerostris darwini draft genome.</title>
        <authorList>
            <person name="Kono N."/>
            <person name="Arakawa K."/>
        </authorList>
    </citation>
    <scope>NUCLEOTIDE SEQUENCE [LARGE SCALE GENOMIC DNA]</scope>
</reference>
<keyword evidence="4 10" id="KW-0560">Oxidoreductase</keyword>
<evidence type="ECO:0000256" key="3">
    <source>
        <dbReference type="ARBA" id="ARBA00005995"/>
    </source>
</evidence>
<keyword evidence="13" id="KW-1185">Reference proteome</keyword>
<dbReference type="EMBL" id="BPLQ01001534">
    <property type="protein sequence ID" value="GIX82692.1"/>
    <property type="molecule type" value="Genomic_DNA"/>
</dbReference>
<accession>A0AAV4NHA5</accession>
<evidence type="ECO:0000256" key="9">
    <source>
        <dbReference type="PIRSR" id="PIRSR601613-1"/>
    </source>
</evidence>
<dbReference type="GO" id="GO:0005741">
    <property type="term" value="C:mitochondrial outer membrane"/>
    <property type="evidence" value="ECO:0007669"/>
    <property type="project" value="UniProtKB-SubCell"/>
</dbReference>
<keyword evidence="10" id="KW-0812">Transmembrane</keyword>
<dbReference type="Gene3D" id="3.90.660.10">
    <property type="match status" value="1"/>
</dbReference>
<keyword evidence="10" id="KW-0472">Membrane</keyword>
<comment type="cofactor">
    <cofactor evidence="1 10">
        <name>FAD</name>
        <dbReference type="ChEBI" id="CHEBI:57692"/>
    </cofactor>
</comment>
<organism evidence="12 13">
    <name type="scientific">Caerostris darwini</name>
    <dbReference type="NCBI Taxonomy" id="1538125"/>
    <lineage>
        <taxon>Eukaryota</taxon>
        <taxon>Metazoa</taxon>
        <taxon>Ecdysozoa</taxon>
        <taxon>Arthropoda</taxon>
        <taxon>Chelicerata</taxon>
        <taxon>Arachnida</taxon>
        <taxon>Araneae</taxon>
        <taxon>Araneomorphae</taxon>
        <taxon>Entelegynae</taxon>
        <taxon>Araneoidea</taxon>
        <taxon>Araneidae</taxon>
        <taxon>Caerostris</taxon>
    </lineage>
</organism>
<evidence type="ECO:0000256" key="10">
    <source>
        <dbReference type="RuleBase" id="RU362067"/>
    </source>
</evidence>
<evidence type="ECO:0000256" key="2">
    <source>
        <dbReference type="ARBA" id="ARBA00004362"/>
    </source>
</evidence>
<comment type="subcellular location">
    <subcellularLocation>
        <location evidence="2">Mitochondrion outer membrane</location>
        <topology evidence="2">Single-pass type IV membrane protein</topology>
        <orientation evidence="2">Cytoplasmic side</orientation>
    </subcellularLocation>
</comment>
<name>A0AAV4NHA5_9ARAC</name>
<evidence type="ECO:0000256" key="4">
    <source>
        <dbReference type="ARBA" id="ARBA00023002"/>
    </source>
</evidence>
<dbReference type="Pfam" id="PF01593">
    <property type="entry name" value="Amino_oxidase"/>
    <property type="match status" value="1"/>
</dbReference>
<dbReference type="PRINTS" id="PR00757">
    <property type="entry name" value="AMINEOXDASEF"/>
</dbReference>